<dbReference type="EMBL" id="JASNQZ010000012">
    <property type="protein sequence ID" value="KAL0949740.1"/>
    <property type="molecule type" value="Genomic_DNA"/>
</dbReference>
<evidence type="ECO:0000256" key="1">
    <source>
        <dbReference type="SAM" id="MobiDB-lite"/>
    </source>
</evidence>
<feature type="compositionally biased region" description="Acidic residues" evidence="1">
    <location>
        <begin position="161"/>
        <end position="178"/>
    </location>
</feature>
<gene>
    <name evidence="2" type="ORF">HGRIS_009779</name>
</gene>
<protein>
    <submittedName>
        <fullName evidence="2">Uncharacterized protein</fullName>
    </submittedName>
</protein>
<name>A0ABR3J2Q3_9AGAR</name>
<sequence length="302" mass="33097">MFSSLSTRNQRNIDHAFDVVASKPKPHPGSSSEVNNASQSEGGGFSNDSSGGGFIIDDNDTPSLTSTSIPYSSVPDALQILDLPPDDGQILSVFRNAADEGVISREDWRSVCAVLLEGDDGDEGEPMDVDVVGSNGTRPPKRPYVESDDEGGSDEYREDPSSDSEQDIIDEDSGDEYTEGLPKQKPPSRRNTRVRAKTRNKSASLSRSQSPITNAHTKRPTARQEKVILETYALFFPSLQPDSPELPKQRLMLKDLQLAAKLLHENLKAQEMLEMLETFSTSPDKSMSLTDFGKMMIMAKLA</sequence>
<feature type="compositionally biased region" description="Polar residues" evidence="1">
    <location>
        <begin position="201"/>
        <end position="215"/>
    </location>
</feature>
<comment type="caution">
    <text evidence="2">The sequence shown here is derived from an EMBL/GenBank/DDBJ whole genome shotgun (WGS) entry which is preliminary data.</text>
</comment>
<dbReference type="Proteomes" id="UP001556367">
    <property type="component" value="Unassembled WGS sequence"/>
</dbReference>
<evidence type="ECO:0000313" key="2">
    <source>
        <dbReference type="EMBL" id="KAL0949740.1"/>
    </source>
</evidence>
<proteinExistence type="predicted"/>
<feature type="compositionally biased region" description="Polar residues" evidence="1">
    <location>
        <begin position="61"/>
        <end position="70"/>
    </location>
</feature>
<keyword evidence="3" id="KW-1185">Reference proteome</keyword>
<feature type="compositionally biased region" description="Gly residues" evidence="1">
    <location>
        <begin position="41"/>
        <end position="54"/>
    </location>
</feature>
<feature type="compositionally biased region" description="Polar residues" evidence="1">
    <location>
        <begin position="29"/>
        <end position="40"/>
    </location>
</feature>
<feature type="compositionally biased region" description="Polar residues" evidence="1">
    <location>
        <begin position="1"/>
        <end position="10"/>
    </location>
</feature>
<feature type="compositionally biased region" description="Acidic residues" evidence="1">
    <location>
        <begin position="118"/>
        <end position="128"/>
    </location>
</feature>
<feature type="compositionally biased region" description="Basic residues" evidence="1">
    <location>
        <begin position="186"/>
        <end position="200"/>
    </location>
</feature>
<reference evidence="3" key="1">
    <citation type="submission" date="2024-06" db="EMBL/GenBank/DDBJ databases">
        <title>Multi-omics analyses provide insights into the biosynthesis of the anticancer antibiotic pleurotin in Hohenbuehelia grisea.</title>
        <authorList>
            <person name="Weaver J.A."/>
            <person name="Alberti F."/>
        </authorList>
    </citation>
    <scope>NUCLEOTIDE SEQUENCE [LARGE SCALE GENOMIC DNA]</scope>
    <source>
        <strain evidence="3">T-177</strain>
    </source>
</reference>
<evidence type="ECO:0000313" key="3">
    <source>
        <dbReference type="Proteomes" id="UP001556367"/>
    </source>
</evidence>
<feature type="region of interest" description="Disordered" evidence="1">
    <location>
        <begin position="1"/>
        <end position="70"/>
    </location>
</feature>
<organism evidence="2 3">
    <name type="scientific">Hohenbuehelia grisea</name>
    <dbReference type="NCBI Taxonomy" id="104357"/>
    <lineage>
        <taxon>Eukaryota</taxon>
        <taxon>Fungi</taxon>
        <taxon>Dikarya</taxon>
        <taxon>Basidiomycota</taxon>
        <taxon>Agaricomycotina</taxon>
        <taxon>Agaricomycetes</taxon>
        <taxon>Agaricomycetidae</taxon>
        <taxon>Agaricales</taxon>
        <taxon>Pleurotineae</taxon>
        <taxon>Pleurotaceae</taxon>
        <taxon>Hohenbuehelia</taxon>
    </lineage>
</organism>
<accession>A0ABR3J2Q3</accession>
<feature type="region of interest" description="Disordered" evidence="1">
    <location>
        <begin position="118"/>
        <end position="222"/>
    </location>
</feature>